<dbReference type="GO" id="GO:0004252">
    <property type="term" value="F:serine-type endopeptidase activity"/>
    <property type="evidence" value="ECO:0007669"/>
    <property type="project" value="InterPro"/>
</dbReference>
<sequence>MSENNQLTETIERYLNGEMTKAERTAFEKIRSEDPAVNNKVAEHKHFTNLIKQYGERLELENRLNAIHDEIDVHALEEELMIHPSWIVQMWRNHHSKISVAASIAIFAVLCTLFFTGYLNNRESNYLQLRGEINKINRATNQLKTQVNSLNPPHTKMVNPGNFRGTGFAISSNGYIVTDNHVISGADSVYVQGTDGKAYRTKVIYTEPQSDIAILEITDPSFKTLGTIPYAFKKAETDIGENVFTIGFPRDAMVLGPGYLTASTGFKGDTTQYQISAPLDFGHSGGPLFDSKGNIIGIVNAKQSHVEGAAFAVKSSYLLKAIKDIPADSLNKTLNINNKNVLAGLSRVQQIKKLQNCIFLVRVYNQ</sequence>
<feature type="transmembrane region" description="Helical" evidence="1">
    <location>
        <begin position="98"/>
        <end position="119"/>
    </location>
</feature>
<dbReference type="PANTHER" id="PTHR43019">
    <property type="entry name" value="SERINE ENDOPROTEASE DEGS"/>
    <property type="match status" value="1"/>
</dbReference>
<dbReference type="RefSeq" id="WP_094571501.1">
    <property type="nucleotide sequence ID" value="NZ_CP022743.1"/>
</dbReference>
<keyword evidence="2" id="KW-0645">Protease</keyword>
<dbReference type="AlphaFoldDB" id="A0A223P0C9"/>
<evidence type="ECO:0000313" key="3">
    <source>
        <dbReference type="Proteomes" id="UP000215002"/>
    </source>
</evidence>
<reference evidence="2 3" key="1">
    <citation type="submission" date="2017-08" db="EMBL/GenBank/DDBJ databases">
        <title>Complete genome sequence of Mucilaginibacter sp. strain BJC16-A31.</title>
        <authorList>
            <consortium name="Henan University of Science and Technology"/>
            <person name="You X."/>
        </authorList>
    </citation>
    <scope>NUCLEOTIDE SEQUENCE [LARGE SCALE GENOMIC DNA]</scope>
    <source>
        <strain evidence="2 3">BJC16-A31</strain>
    </source>
</reference>
<dbReference type="InterPro" id="IPR009003">
    <property type="entry name" value="Peptidase_S1_PA"/>
</dbReference>
<dbReference type="OrthoDB" id="9766361at2"/>
<name>A0A223P0C9_9SPHI</name>
<accession>A0A223P0C9</accession>
<dbReference type="KEGG" id="muc:MuYL_3406"/>
<dbReference type="EMBL" id="CP022743">
    <property type="protein sequence ID" value="ASU35291.1"/>
    <property type="molecule type" value="Genomic_DNA"/>
</dbReference>
<dbReference type="InterPro" id="IPR043504">
    <property type="entry name" value="Peptidase_S1_PA_chymotrypsin"/>
</dbReference>
<dbReference type="InterPro" id="IPR001940">
    <property type="entry name" value="Peptidase_S1C"/>
</dbReference>
<keyword evidence="1" id="KW-0472">Membrane</keyword>
<dbReference type="Proteomes" id="UP000215002">
    <property type="component" value="Chromosome"/>
</dbReference>
<dbReference type="Pfam" id="PF13365">
    <property type="entry name" value="Trypsin_2"/>
    <property type="match status" value="1"/>
</dbReference>
<organism evidence="2 3">
    <name type="scientific">Mucilaginibacter xinganensis</name>
    <dbReference type="NCBI Taxonomy" id="1234841"/>
    <lineage>
        <taxon>Bacteria</taxon>
        <taxon>Pseudomonadati</taxon>
        <taxon>Bacteroidota</taxon>
        <taxon>Sphingobacteriia</taxon>
        <taxon>Sphingobacteriales</taxon>
        <taxon>Sphingobacteriaceae</taxon>
        <taxon>Mucilaginibacter</taxon>
    </lineage>
</organism>
<dbReference type="PANTHER" id="PTHR43019:SF23">
    <property type="entry name" value="PROTEASE DO-LIKE 5, CHLOROPLASTIC"/>
    <property type="match status" value="1"/>
</dbReference>
<keyword evidence="2" id="KW-0378">Hydrolase</keyword>
<keyword evidence="1" id="KW-1133">Transmembrane helix</keyword>
<evidence type="ECO:0000256" key="1">
    <source>
        <dbReference type="SAM" id="Phobius"/>
    </source>
</evidence>
<dbReference type="SUPFAM" id="SSF50494">
    <property type="entry name" value="Trypsin-like serine proteases"/>
    <property type="match status" value="1"/>
</dbReference>
<evidence type="ECO:0000313" key="2">
    <source>
        <dbReference type="EMBL" id="ASU35291.1"/>
    </source>
</evidence>
<dbReference type="PRINTS" id="PR00834">
    <property type="entry name" value="PROTEASES2C"/>
</dbReference>
<dbReference type="GO" id="GO:0006508">
    <property type="term" value="P:proteolysis"/>
    <property type="evidence" value="ECO:0007669"/>
    <property type="project" value="UniProtKB-KW"/>
</dbReference>
<keyword evidence="1" id="KW-0812">Transmembrane</keyword>
<proteinExistence type="predicted"/>
<keyword evidence="3" id="KW-1185">Reference proteome</keyword>
<gene>
    <name evidence="2" type="ORF">MuYL_3406</name>
</gene>
<protein>
    <submittedName>
        <fullName evidence="2">Serine protease</fullName>
    </submittedName>
</protein>
<dbReference type="Gene3D" id="2.40.10.10">
    <property type="entry name" value="Trypsin-like serine proteases"/>
    <property type="match status" value="2"/>
</dbReference>